<protein>
    <submittedName>
        <fullName evidence="2">Uncharacterized protein</fullName>
    </submittedName>
</protein>
<feature type="compositionally biased region" description="Basic and acidic residues" evidence="1">
    <location>
        <begin position="327"/>
        <end position="347"/>
    </location>
</feature>
<reference evidence="2 3" key="1">
    <citation type="submission" date="2018-08" db="EMBL/GenBank/DDBJ databases">
        <title>Actinomadura jelena sp. nov., a novel Actinomycete isolated from soil in Chad.</title>
        <authorList>
            <person name="Shi L."/>
        </authorList>
    </citation>
    <scope>NUCLEOTIDE SEQUENCE [LARGE SCALE GENOMIC DNA]</scope>
    <source>
        <strain evidence="2 3">NEAU-G17</strain>
    </source>
</reference>
<dbReference type="Proteomes" id="UP000261811">
    <property type="component" value="Unassembled WGS sequence"/>
</dbReference>
<evidence type="ECO:0000256" key="1">
    <source>
        <dbReference type="SAM" id="MobiDB-lite"/>
    </source>
</evidence>
<organism evidence="2 3">
    <name type="scientific">Actinomadura logoneensis</name>
    <dbReference type="NCBI Taxonomy" id="2293572"/>
    <lineage>
        <taxon>Bacteria</taxon>
        <taxon>Bacillati</taxon>
        <taxon>Actinomycetota</taxon>
        <taxon>Actinomycetes</taxon>
        <taxon>Streptosporangiales</taxon>
        <taxon>Thermomonosporaceae</taxon>
        <taxon>Actinomadura</taxon>
    </lineage>
</organism>
<gene>
    <name evidence="2" type="ORF">DZF91_01740</name>
</gene>
<feature type="region of interest" description="Disordered" evidence="1">
    <location>
        <begin position="285"/>
        <end position="350"/>
    </location>
</feature>
<accession>A0A372JVG4</accession>
<proteinExistence type="predicted"/>
<evidence type="ECO:0000313" key="3">
    <source>
        <dbReference type="Proteomes" id="UP000261811"/>
    </source>
</evidence>
<feature type="region of interest" description="Disordered" evidence="1">
    <location>
        <begin position="1"/>
        <end position="168"/>
    </location>
</feature>
<name>A0A372JVG4_9ACTN</name>
<feature type="compositionally biased region" description="Basic and acidic residues" evidence="1">
    <location>
        <begin position="14"/>
        <end position="32"/>
    </location>
</feature>
<dbReference type="AlphaFoldDB" id="A0A372JVG4"/>
<comment type="caution">
    <text evidence="2">The sequence shown here is derived from an EMBL/GenBank/DDBJ whole genome shotgun (WGS) entry which is preliminary data.</text>
</comment>
<keyword evidence="3" id="KW-1185">Reference proteome</keyword>
<sequence>MTVRKSEASGPSVPRRDEPADRDEPRTSDEHGVPAAVAWNTPAEAALPAEEEATVGGNERDMSFSGPSPETSGEETWPPLRASGRHRLSDDRYPEATDGLSDRPPTRPDAPATEPEPTFPDASRRPAHDTPEAAHDPSRTRPDTTVPDRSERPGRRPRAHVPNGDMTRLDGRARRALVDEFVGDFVGGPTWQALLVVLEGAFPGLGVGATLATSADEIWREIAPLDERGAVARIGVPLWLGPMGLEVDLSAHRRPASENGGHARPRAARPYAKALVVDTVDPLRYHRPVSGPSAPHDRPGEADPLGDALDFEADPLSDPPTSTPLSHEFDTPFDQPRDDDRGGAHGVEEDDTGVVIVADLTATGVRVLDAPALWRHASRIVAGTLRDPHRPETWTLTRRTLRSLRRVVLLDPRLGLGVCLGLDDRHTARCLLVFRIDRTEVATPRFVRP</sequence>
<dbReference type="EMBL" id="QURH01000031">
    <property type="protein sequence ID" value="RFU43328.1"/>
    <property type="molecule type" value="Genomic_DNA"/>
</dbReference>
<feature type="compositionally biased region" description="Basic and acidic residues" evidence="1">
    <location>
        <begin position="87"/>
        <end position="106"/>
    </location>
</feature>
<feature type="compositionally biased region" description="Basic and acidic residues" evidence="1">
    <location>
        <begin position="122"/>
        <end position="154"/>
    </location>
</feature>
<evidence type="ECO:0000313" key="2">
    <source>
        <dbReference type="EMBL" id="RFU43328.1"/>
    </source>
</evidence>